<dbReference type="InterPro" id="IPR051012">
    <property type="entry name" value="CellSynth/LPSAsmb/PSIAsmb"/>
</dbReference>
<dbReference type="Gene3D" id="1.25.40.10">
    <property type="entry name" value="Tetratricopeptide repeat domain"/>
    <property type="match status" value="3"/>
</dbReference>
<dbReference type="PANTHER" id="PTHR45586:SF1">
    <property type="entry name" value="LIPOPOLYSACCHARIDE ASSEMBLY PROTEIN B"/>
    <property type="match status" value="1"/>
</dbReference>
<protein>
    <recommendedName>
        <fullName evidence="6">Tetratricopeptide repeat protein</fullName>
    </recommendedName>
</protein>
<dbReference type="PANTHER" id="PTHR45586">
    <property type="entry name" value="TPR REPEAT-CONTAINING PROTEIN PA4667"/>
    <property type="match status" value="1"/>
</dbReference>
<organism evidence="4 5">
    <name type="scientific">Anaeromyxobacter oryzae</name>
    <dbReference type="NCBI Taxonomy" id="2918170"/>
    <lineage>
        <taxon>Bacteria</taxon>
        <taxon>Pseudomonadati</taxon>
        <taxon>Myxococcota</taxon>
        <taxon>Myxococcia</taxon>
        <taxon>Myxococcales</taxon>
        <taxon>Cystobacterineae</taxon>
        <taxon>Anaeromyxobacteraceae</taxon>
        <taxon>Anaeromyxobacter</taxon>
    </lineage>
</organism>
<feature type="compositionally biased region" description="Low complexity" evidence="3">
    <location>
        <begin position="642"/>
        <end position="654"/>
    </location>
</feature>
<evidence type="ECO:0000313" key="4">
    <source>
        <dbReference type="EMBL" id="BDG02448.1"/>
    </source>
</evidence>
<evidence type="ECO:0000313" key="5">
    <source>
        <dbReference type="Proteomes" id="UP001162891"/>
    </source>
</evidence>
<dbReference type="InterPro" id="IPR019734">
    <property type="entry name" value="TPR_rpt"/>
</dbReference>
<dbReference type="RefSeq" id="WP_248360104.1">
    <property type="nucleotide sequence ID" value="NZ_AP025591.1"/>
</dbReference>
<dbReference type="InterPro" id="IPR011990">
    <property type="entry name" value="TPR-like_helical_dom_sf"/>
</dbReference>
<dbReference type="Pfam" id="PF13428">
    <property type="entry name" value="TPR_14"/>
    <property type="match status" value="2"/>
</dbReference>
<evidence type="ECO:0000256" key="3">
    <source>
        <dbReference type="SAM" id="MobiDB-lite"/>
    </source>
</evidence>
<dbReference type="EMBL" id="AP025591">
    <property type="protein sequence ID" value="BDG02448.1"/>
    <property type="molecule type" value="Genomic_DNA"/>
</dbReference>
<keyword evidence="2" id="KW-0802">TPR repeat</keyword>
<proteinExistence type="predicted"/>
<reference evidence="5" key="1">
    <citation type="journal article" date="2022" name="Int. J. Syst. Evol. Microbiol.">
        <title>Anaeromyxobacter oryzae sp. nov., Anaeromyxobacter diazotrophicus sp. nov. and Anaeromyxobacter paludicola sp. nov., isolated from paddy soils.</title>
        <authorList>
            <person name="Itoh H."/>
            <person name="Xu Z."/>
            <person name="Mise K."/>
            <person name="Masuda Y."/>
            <person name="Ushijima N."/>
            <person name="Hayakawa C."/>
            <person name="Shiratori Y."/>
            <person name="Senoo K."/>
        </authorList>
    </citation>
    <scope>NUCLEOTIDE SEQUENCE [LARGE SCALE GENOMIC DNA]</scope>
    <source>
        <strain evidence="5">Red232</strain>
    </source>
</reference>
<dbReference type="SUPFAM" id="SSF48452">
    <property type="entry name" value="TPR-like"/>
    <property type="match status" value="3"/>
</dbReference>
<sequence>MLFAPPLALALALAGAAAVQPRAHVDPDAMREARRAGGALASPRAIAHYLEARRRLNRGDSAGGVAELRLAVAYDEASAELRVALAEALEETGRAEAAEGEARQALQLDKDEDGVAVRAHLVVARLARARRDGPAAILAYRQAARAEAARLAPGERPDPEPWTGLARAYVEAGDEAAAARAADDLLERAPADPSGLLAIGDALLERGDAGRAERYLRRAAEVAPGEADGWRLLARAHDALRRPADVEEDLLAVLRCAPDDAPALLVLARSALEAGALERARELSHRFLRAAPAPSAGATAAAFARDATALAERWGEVAGGEDAVDVARAALSAIGPDPRLRVVEGLALRSLRRWPDAAQALAVIGPDDGGSYLVARAALADVLSRAGRTAEAERLLGDALRRNPGDPRLLAARALLLERAGKLGEATTLLADAARERERARDAEAAATLQAALGETLLRAGRAADAANALEPAAAAYPGARPILLALAASHRATGAPERAAAELRALLALDGGDVAALVLLSRVLADQGDRLDEAERLARRAADLRPRAAAPLQALAEVQLRRGDAAAAIAALERAEVLSGRDPAVVDRLGDAYRAADRPADAAAAWRRALAGAGEEPPAVALRLRTEIGRKLALPAERHPGAPGAPRPAARLDPAAHRR</sequence>
<dbReference type="Proteomes" id="UP001162891">
    <property type="component" value="Chromosome"/>
</dbReference>
<evidence type="ECO:0000256" key="2">
    <source>
        <dbReference type="ARBA" id="ARBA00022803"/>
    </source>
</evidence>
<dbReference type="Pfam" id="PF13432">
    <property type="entry name" value="TPR_16"/>
    <property type="match status" value="2"/>
</dbReference>
<feature type="region of interest" description="Disordered" evidence="3">
    <location>
        <begin position="635"/>
        <end position="660"/>
    </location>
</feature>
<keyword evidence="5" id="KW-1185">Reference proteome</keyword>
<dbReference type="SMART" id="SM00028">
    <property type="entry name" value="TPR"/>
    <property type="match status" value="7"/>
</dbReference>
<evidence type="ECO:0008006" key="6">
    <source>
        <dbReference type="Google" id="ProtNLM"/>
    </source>
</evidence>
<evidence type="ECO:0000256" key="1">
    <source>
        <dbReference type="ARBA" id="ARBA00022737"/>
    </source>
</evidence>
<accession>A0ABM7WSK3</accession>
<gene>
    <name evidence="4" type="ORF">AMOR_14440</name>
</gene>
<keyword evidence="1" id="KW-0677">Repeat</keyword>
<name>A0ABM7WSK3_9BACT</name>